<dbReference type="InterPro" id="IPR011990">
    <property type="entry name" value="TPR-like_helical_dom_sf"/>
</dbReference>
<protein>
    <submittedName>
        <fullName evidence="3">Glycosyl transferase family protein</fullName>
    </submittedName>
</protein>
<gene>
    <name evidence="3" type="ORF">KL86APRO_11131</name>
</gene>
<comment type="similarity">
    <text evidence="1">Belongs to the glycosyltransferase 2 family. WaaE/KdtX subfamily.</text>
</comment>
<keyword evidence="3" id="KW-0808">Transferase</keyword>
<name>A0A212JIJ2_9PROT</name>
<reference evidence="3" key="1">
    <citation type="submission" date="2016-04" db="EMBL/GenBank/DDBJ databases">
        <authorList>
            <person name="Evans L.H."/>
            <person name="Alamgir A."/>
            <person name="Owens N."/>
            <person name="Weber N.D."/>
            <person name="Virtaneva K."/>
            <person name="Barbian K."/>
            <person name="Babar A."/>
            <person name="Rosenke K."/>
        </authorList>
    </citation>
    <scope>NUCLEOTIDE SEQUENCE</scope>
    <source>
        <strain evidence="3">86</strain>
    </source>
</reference>
<dbReference type="InterPro" id="IPR029044">
    <property type="entry name" value="Nucleotide-diphossugar_trans"/>
</dbReference>
<accession>A0A212JIJ2</accession>
<dbReference type="InterPro" id="IPR001173">
    <property type="entry name" value="Glyco_trans_2-like"/>
</dbReference>
<dbReference type="SUPFAM" id="SSF53448">
    <property type="entry name" value="Nucleotide-diphospho-sugar transferases"/>
    <property type="match status" value="1"/>
</dbReference>
<dbReference type="Gene3D" id="3.90.550.10">
    <property type="entry name" value="Spore Coat Polysaccharide Biosynthesis Protein SpsA, Chain A"/>
    <property type="match status" value="1"/>
</dbReference>
<feature type="domain" description="Glycosyltransferase 2-like" evidence="2">
    <location>
        <begin position="8"/>
        <end position="118"/>
    </location>
</feature>
<sequence length="367" mass="40091">MPSDLNLCMIVRDEAERLPEFLRAAAGCWDRLVAVDTGSADATPDLLATAGAEVHRQAWADDFARARNESLRHARGGWVLVLDADEYPEPGFAEELRALIADPTVGAATIRRADAQRNGIVRYARPLRLFRADPSIRYACRIHEDASATILAVLARDGLRLAALETPVRHIGYVEAEMRGRDKQMRDERLLKMTLADDPSDLYSRYKLLELYRFWKTPHKARPVARACLKLLRAGAEIRPPHIAGDLAMLLHQALFADAADGGLGFLREIEPRAGHAGHFRLALGGVLEKRKAFAGAAAEFRRACELAAGDPARDLIETRALAGLTRLALATGDLAAARVHALAASRIAPEDPEVCLALRFLGGQPG</sequence>
<dbReference type="Gene3D" id="1.25.40.10">
    <property type="entry name" value="Tetratricopeptide repeat domain"/>
    <property type="match status" value="1"/>
</dbReference>
<dbReference type="PANTHER" id="PTHR43630:SF2">
    <property type="entry name" value="GLYCOSYLTRANSFERASE"/>
    <property type="match status" value="1"/>
</dbReference>
<dbReference type="GO" id="GO:0016740">
    <property type="term" value="F:transferase activity"/>
    <property type="evidence" value="ECO:0007669"/>
    <property type="project" value="UniProtKB-KW"/>
</dbReference>
<dbReference type="EMBL" id="FLUO01000001">
    <property type="protein sequence ID" value="SBV99254.1"/>
    <property type="molecule type" value="Genomic_DNA"/>
</dbReference>
<proteinExistence type="inferred from homology"/>
<dbReference type="PANTHER" id="PTHR43630">
    <property type="entry name" value="POLY-BETA-1,6-N-ACETYL-D-GLUCOSAMINE SYNTHASE"/>
    <property type="match status" value="1"/>
</dbReference>
<evidence type="ECO:0000313" key="3">
    <source>
        <dbReference type="EMBL" id="SBV99254.1"/>
    </source>
</evidence>
<dbReference type="Pfam" id="PF00535">
    <property type="entry name" value="Glycos_transf_2"/>
    <property type="match status" value="1"/>
</dbReference>
<evidence type="ECO:0000256" key="1">
    <source>
        <dbReference type="ARBA" id="ARBA00038494"/>
    </source>
</evidence>
<evidence type="ECO:0000259" key="2">
    <source>
        <dbReference type="Pfam" id="PF00535"/>
    </source>
</evidence>
<dbReference type="AlphaFoldDB" id="A0A212JIJ2"/>
<dbReference type="CDD" id="cd02511">
    <property type="entry name" value="Beta4Glucosyltransferase"/>
    <property type="match status" value="1"/>
</dbReference>
<organism evidence="3">
    <name type="scientific">uncultured Alphaproteobacteria bacterium</name>
    <dbReference type="NCBI Taxonomy" id="91750"/>
    <lineage>
        <taxon>Bacteria</taxon>
        <taxon>Pseudomonadati</taxon>
        <taxon>Pseudomonadota</taxon>
        <taxon>Alphaproteobacteria</taxon>
        <taxon>environmental samples</taxon>
    </lineage>
</organism>